<proteinExistence type="predicted"/>
<reference evidence="1" key="1">
    <citation type="journal article" date="2021" name="Sci. Adv.">
        <title>The American lobster genome reveals insights on longevity, neural, and immune adaptations.</title>
        <authorList>
            <person name="Polinski J.M."/>
            <person name="Zimin A.V."/>
            <person name="Clark K.F."/>
            <person name="Kohn A.B."/>
            <person name="Sadowski N."/>
            <person name="Timp W."/>
            <person name="Ptitsyn A."/>
            <person name="Khanna P."/>
            <person name="Romanova D.Y."/>
            <person name="Williams P."/>
            <person name="Greenwood S.J."/>
            <person name="Moroz L.L."/>
            <person name="Walt D.R."/>
            <person name="Bodnar A.G."/>
        </authorList>
    </citation>
    <scope>NUCLEOTIDE SEQUENCE</scope>
    <source>
        <strain evidence="1">GMGI-L3</strain>
    </source>
</reference>
<protein>
    <submittedName>
        <fullName evidence="1">Uncharacterized protein</fullName>
    </submittedName>
</protein>
<evidence type="ECO:0000313" key="2">
    <source>
        <dbReference type="Proteomes" id="UP000747542"/>
    </source>
</evidence>
<dbReference type="AlphaFoldDB" id="A0A8J5N655"/>
<accession>A0A8J5N655</accession>
<name>A0A8J5N655_HOMAM</name>
<evidence type="ECO:0000313" key="1">
    <source>
        <dbReference type="EMBL" id="KAG7173847.1"/>
    </source>
</evidence>
<sequence>MTQNVEALRCWNAQGNSLGDRVTTSSKENSQGSQDLCSAIKDTSGLAPCDHGEAETRMILHVANAVNEGFQKILVLVILAVAAAAKIDIQELLPAQITNEDFVVLERFTILLYDRTSTMMNIDEEDTDAISSTRASLVQHTKRAVHQGGHCWGNVLKSCH</sequence>
<organism evidence="1 2">
    <name type="scientific">Homarus americanus</name>
    <name type="common">American lobster</name>
    <dbReference type="NCBI Taxonomy" id="6706"/>
    <lineage>
        <taxon>Eukaryota</taxon>
        <taxon>Metazoa</taxon>
        <taxon>Ecdysozoa</taxon>
        <taxon>Arthropoda</taxon>
        <taxon>Crustacea</taxon>
        <taxon>Multicrustacea</taxon>
        <taxon>Malacostraca</taxon>
        <taxon>Eumalacostraca</taxon>
        <taxon>Eucarida</taxon>
        <taxon>Decapoda</taxon>
        <taxon>Pleocyemata</taxon>
        <taxon>Astacidea</taxon>
        <taxon>Nephropoidea</taxon>
        <taxon>Nephropidae</taxon>
        <taxon>Homarus</taxon>
    </lineage>
</organism>
<dbReference type="EMBL" id="JAHLQT010008733">
    <property type="protein sequence ID" value="KAG7173847.1"/>
    <property type="molecule type" value="Genomic_DNA"/>
</dbReference>
<comment type="caution">
    <text evidence="1">The sequence shown here is derived from an EMBL/GenBank/DDBJ whole genome shotgun (WGS) entry which is preliminary data.</text>
</comment>
<gene>
    <name evidence="1" type="ORF">Hamer_G018121</name>
</gene>
<keyword evidence="2" id="KW-1185">Reference proteome</keyword>
<dbReference type="Proteomes" id="UP000747542">
    <property type="component" value="Unassembled WGS sequence"/>
</dbReference>